<evidence type="ECO:0000313" key="3">
    <source>
        <dbReference type="Proteomes" id="UP000758155"/>
    </source>
</evidence>
<sequence length="980" mass="109697">MKNSEEHRANSKNADATDSVAGVQQDDANAVQPETIQNHSVKQRKPPTMRCVTTKSNDVLAVQTDATANSDDTQNSADSRKRARVDCDAESSSDTEKEQARAVKRVVKKRRNRQAIEGTLNELIEWSHDAHTTLSQFEQDHKTLKESREDREGETTKWKKDVTNLLEAIVLYNARLEEDRGRYDSHEAQADADRTIVKDLTSQIQQHEDNTATQLQHRPTLKNVADIKIEERKARVEAIEQSVARLKATVTGDLTLANDRVDTIDQTLNAFRKQSDARISKVEKEINRCDHRTTETAAVLSALQSQIRQTTSSSDSQGLIAIERKAREKALSELPGKWTVSASTLCDARIANLESKFEAVVIPRALDPLRAEVHTLGAGCKQGLEELKALAAEVQRKSHVNHDRTVKETQSKLDASKAAFAKETARLDLVVHDLQKDLCIEREKLAEIDKLVSQADVSRAEDKQEMLDAMAAQKGDFSRKLGAMEIAHAAALETNIQSLRAKLHAQTENADSRAKEVEALRHRVAKVEADTTRESETRKGAVIGIRKDLKTLTERVGILSDAVAEAKGRNTSESHSESHTTLEGTTGHFRIERHAENTMTAARKVVQVDTVRTLSTVRMDSAYSMINALDLHEIYERLRKLESFSTEKPQHPGATLANIHSHLEHLTSRIDVLQKSVDECSDIDLLKRQHADHIADCKAKVQERNEASMARVELLGKQLQHRIDSHLDLQSHIRSGHHRTDSPQLLATYEAMRASNITTMKPTTPIFQRYDGYIDYDTSIQVDSAHSVLEEKASASSKTSSLRTTTIDEYRDRHQHCASESEIQSKRTKPLPSDGDPELPEMIADPDIQEISQAEWLSAVTHHPGPSNVHENLDSSVYCTKDDARSKKRKCSPEPSRPSGAAWLAKREEKSRMFTNCVDGILEDFEGDDIGLGWILKAWEVPVDKKAVRKRTRKMAIETPCPEYLKGVVTFRQGGASLER</sequence>
<dbReference type="Proteomes" id="UP000758155">
    <property type="component" value="Unassembled WGS sequence"/>
</dbReference>
<feature type="compositionally biased region" description="Polar residues" evidence="1">
    <location>
        <begin position="64"/>
        <end position="77"/>
    </location>
</feature>
<feature type="region of interest" description="Disordered" evidence="1">
    <location>
        <begin position="813"/>
        <end position="836"/>
    </location>
</feature>
<protein>
    <submittedName>
        <fullName evidence="2">Uncharacterized protein</fullName>
    </submittedName>
</protein>
<comment type="caution">
    <text evidence="2">The sequence shown here is derived from an EMBL/GenBank/DDBJ whole genome shotgun (WGS) entry which is preliminary data.</text>
</comment>
<name>A0A9P4X2A3_9PLEO</name>
<feature type="region of interest" description="Disordered" evidence="1">
    <location>
        <begin position="1"/>
        <end position="101"/>
    </location>
</feature>
<feature type="region of interest" description="Disordered" evidence="1">
    <location>
        <begin position="884"/>
        <end position="903"/>
    </location>
</feature>
<feature type="compositionally biased region" description="Basic and acidic residues" evidence="1">
    <location>
        <begin position="813"/>
        <end position="825"/>
    </location>
</feature>
<dbReference type="EMBL" id="SWKV01000001">
    <property type="protein sequence ID" value="KAF3048077.1"/>
    <property type="molecule type" value="Genomic_DNA"/>
</dbReference>
<evidence type="ECO:0000256" key="1">
    <source>
        <dbReference type="SAM" id="MobiDB-lite"/>
    </source>
</evidence>
<gene>
    <name evidence="2" type="ORF">E8E12_009987</name>
</gene>
<dbReference type="OrthoDB" id="3796983at2759"/>
<evidence type="ECO:0000313" key="2">
    <source>
        <dbReference type="EMBL" id="KAF3048077.1"/>
    </source>
</evidence>
<accession>A0A9P4X2A3</accession>
<reference evidence="2" key="1">
    <citation type="submission" date="2019-04" db="EMBL/GenBank/DDBJ databases">
        <title>Sequencing of skin fungus with MAO and IRED activity.</title>
        <authorList>
            <person name="Marsaioli A.J."/>
            <person name="Bonatto J.M.C."/>
            <person name="Reis Junior O."/>
        </authorList>
    </citation>
    <scope>NUCLEOTIDE SEQUENCE</scope>
    <source>
        <strain evidence="2">28M1</strain>
    </source>
</reference>
<proteinExistence type="predicted"/>
<keyword evidence="3" id="KW-1185">Reference proteome</keyword>
<dbReference type="AlphaFoldDB" id="A0A9P4X2A3"/>
<feature type="compositionally biased region" description="Basic and acidic residues" evidence="1">
    <location>
        <begin position="78"/>
        <end position="87"/>
    </location>
</feature>
<organism evidence="2 3">
    <name type="scientific">Didymella heteroderae</name>
    <dbReference type="NCBI Taxonomy" id="1769908"/>
    <lineage>
        <taxon>Eukaryota</taxon>
        <taxon>Fungi</taxon>
        <taxon>Dikarya</taxon>
        <taxon>Ascomycota</taxon>
        <taxon>Pezizomycotina</taxon>
        <taxon>Dothideomycetes</taxon>
        <taxon>Pleosporomycetidae</taxon>
        <taxon>Pleosporales</taxon>
        <taxon>Pleosporineae</taxon>
        <taxon>Didymellaceae</taxon>
        <taxon>Didymella</taxon>
    </lineage>
</organism>